<proteinExistence type="predicted"/>
<gene>
    <name evidence="5" type="ORF">EV420DRAFT_1645916</name>
</gene>
<dbReference type="GO" id="GO:0008408">
    <property type="term" value="F:3'-5' exonuclease activity"/>
    <property type="evidence" value="ECO:0007669"/>
    <property type="project" value="UniProtKB-ARBA"/>
</dbReference>
<keyword evidence="3" id="KW-0378">Hydrolase</keyword>
<dbReference type="PANTHER" id="PTHR13620:SF109">
    <property type="entry name" value="3'-5' EXONUCLEASE"/>
    <property type="match status" value="1"/>
</dbReference>
<dbReference type="PANTHER" id="PTHR13620">
    <property type="entry name" value="3-5 EXONUCLEASE"/>
    <property type="match status" value="1"/>
</dbReference>
<evidence type="ECO:0000256" key="4">
    <source>
        <dbReference type="ARBA" id="ARBA00022839"/>
    </source>
</evidence>
<dbReference type="InterPro" id="IPR036397">
    <property type="entry name" value="RNaseH_sf"/>
</dbReference>
<evidence type="ECO:0000313" key="6">
    <source>
        <dbReference type="Proteomes" id="UP001175211"/>
    </source>
</evidence>
<evidence type="ECO:0000256" key="3">
    <source>
        <dbReference type="ARBA" id="ARBA00022801"/>
    </source>
</evidence>
<dbReference type="GeneID" id="85361384"/>
<keyword evidence="4" id="KW-0269">Exonuclease</keyword>
<accession>A0AA39MYW2</accession>
<comment type="caution">
    <text evidence="5">The sequence shown here is derived from an EMBL/GenBank/DDBJ whole genome shotgun (WGS) entry which is preliminary data.</text>
</comment>
<evidence type="ECO:0000256" key="1">
    <source>
        <dbReference type="ARBA" id="ARBA00022722"/>
    </source>
</evidence>
<dbReference type="AlphaFoldDB" id="A0AA39MYW2"/>
<dbReference type="SUPFAM" id="SSF53098">
    <property type="entry name" value="Ribonuclease H-like"/>
    <property type="match status" value="1"/>
</dbReference>
<reference evidence="5" key="1">
    <citation type="submission" date="2023-06" db="EMBL/GenBank/DDBJ databases">
        <authorList>
            <consortium name="Lawrence Berkeley National Laboratory"/>
            <person name="Ahrendt S."/>
            <person name="Sahu N."/>
            <person name="Indic B."/>
            <person name="Wong-Bajracharya J."/>
            <person name="Merenyi Z."/>
            <person name="Ke H.-M."/>
            <person name="Monk M."/>
            <person name="Kocsube S."/>
            <person name="Drula E."/>
            <person name="Lipzen A."/>
            <person name="Balint B."/>
            <person name="Henrissat B."/>
            <person name="Andreopoulos B."/>
            <person name="Martin F.M."/>
            <person name="Harder C.B."/>
            <person name="Rigling D."/>
            <person name="Ford K.L."/>
            <person name="Foster G.D."/>
            <person name="Pangilinan J."/>
            <person name="Papanicolaou A."/>
            <person name="Barry K."/>
            <person name="LaButti K."/>
            <person name="Viragh M."/>
            <person name="Koriabine M."/>
            <person name="Yan M."/>
            <person name="Riley R."/>
            <person name="Champramary S."/>
            <person name="Plett K.L."/>
            <person name="Tsai I.J."/>
            <person name="Slot J."/>
            <person name="Sipos G."/>
            <person name="Plett J."/>
            <person name="Nagy L.G."/>
            <person name="Grigoriev I.V."/>
        </authorList>
    </citation>
    <scope>NUCLEOTIDE SEQUENCE</scope>
    <source>
        <strain evidence="5">CCBAS 213</strain>
    </source>
</reference>
<dbReference type="Proteomes" id="UP001175211">
    <property type="component" value="Unassembled WGS sequence"/>
</dbReference>
<protein>
    <recommendedName>
        <fullName evidence="7">3'-5' exonuclease domain-containing protein</fullName>
    </recommendedName>
</protein>
<dbReference type="GO" id="GO:0046872">
    <property type="term" value="F:metal ion binding"/>
    <property type="evidence" value="ECO:0007669"/>
    <property type="project" value="UniProtKB-KW"/>
</dbReference>
<keyword evidence="2" id="KW-0479">Metal-binding</keyword>
<sequence>MLVKHKPFRMWNDIQGYAGFVPSHNYFTGFYNMLIEKHARELDQHMAMLPAHILCIDHSHKVPKHLGKVNGIPVFGALHTVVNEFGEVRAMTLTPTKAHDQFMPALSEIANSLKKYGHGKIELVNNFFNIITDDLAHLAEDATLSFPFDMEWSIDRSQGIQGHVALIQLIYASHIYLLPVKDTCSHLPHALLAFLRSPHLFKVGVHPFVGALELGRLAKDRNLVDQANISLADLTAKILECNLPKDDTIRVSTAWDNPVLTPEQEMYAALDVFAIHSIYDTFTHLSIGGPITNATVGGTIVKLLSHDQCSTVAYGIIAPDRPTKFAGVNVSKTRTVVNVTRVLASGYLMWAKLSSSHHEVLLSSLGTTCPFQILCCTRDLRICTGKDITEAQLAENSYTSTGDPITLENPTDHMLTYSEGLADNGEDYDPKLETIVDEAKWNSRDEGISLEETFSLILGDERVRSQVLGDTWHLMDMFKISVHHGLRRAF</sequence>
<evidence type="ECO:0000313" key="5">
    <source>
        <dbReference type="EMBL" id="KAK0451981.1"/>
    </source>
</evidence>
<evidence type="ECO:0000256" key="2">
    <source>
        <dbReference type="ARBA" id="ARBA00022723"/>
    </source>
</evidence>
<organism evidence="5 6">
    <name type="scientific">Armillaria tabescens</name>
    <name type="common">Ringless honey mushroom</name>
    <name type="synonym">Agaricus tabescens</name>
    <dbReference type="NCBI Taxonomy" id="1929756"/>
    <lineage>
        <taxon>Eukaryota</taxon>
        <taxon>Fungi</taxon>
        <taxon>Dikarya</taxon>
        <taxon>Basidiomycota</taxon>
        <taxon>Agaricomycotina</taxon>
        <taxon>Agaricomycetes</taxon>
        <taxon>Agaricomycetidae</taxon>
        <taxon>Agaricales</taxon>
        <taxon>Marasmiineae</taxon>
        <taxon>Physalacriaceae</taxon>
        <taxon>Desarmillaria</taxon>
    </lineage>
</organism>
<evidence type="ECO:0008006" key="7">
    <source>
        <dbReference type="Google" id="ProtNLM"/>
    </source>
</evidence>
<dbReference type="RefSeq" id="XP_060327815.1">
    <property type="nucleotide sequence ID" value="XM_060477836.1"/>
</dbReference>
<keyword evidence="1" id="KW-0540">Nuclease</keyword>
<dbReference type="Gene3D" id="3.30.420.10">
    <property type="entry name" value="Ribonuclease H-like superfamily/Ribonuclease H"/>
    <property type="match status" value="1"/>
</dbReference>
<keyword evidence="6" id="KW-1185">Reference proteome</keyword>
<dbReference type="InterPro" id="IPR051132">
    <property type="entry name" value="3-5_Exonuclease_domain"/>
</dbReference>
<dbReference type="GO" id="GO:0003676">
    <property type="term" value="F:nucleic acid binding"/>
    <property type="evidence" value="ECO:0007669"/>
    <property type="project" value="InterPro"/>
</dbReference>
<dbReference type="EMBL" id="JAUEPS010000032">
    <property type="protein sequence ID" value="KAK0451981.1"/>
    <property type="molecule type" value="Genomic_DNA"/>
</dbReference>
<name>A0AA39MYW2_ARMTA</name>
<dbReference type="InterPro" id="IPR012337">
    <property type="entry name" value="RNaseH-like_sf"/>
</dbReference>